<reference evidence="1 2" key="1">
    <citation type="submission" date="2017-01" db="EMBL/GenBank/DDBJ databases">
        <authorList>
            <person name="Mah S.A."/>
            <person name="Swanson W.J."/>
            <person name="Moy G.W."/>
            <person name="Vacquier V.D."/>
        </authorList>
    </citation>
    <scope>NUCLEOTIDE SEQUENCE [LARGE SCALE GENOMIC DNA]</scope>
    <source>
        <strain evidence="1 2">DSM 7027</strain>
    </source>
</reference>
<evidence type="ECO:0000313" key="2">
    <source>
        <dbReference type="Proteomes" id="UP000186895"/>
    </source>
</evidence>
<evidence type="ECO:0000313" key="1">
    <source>
        <dbReference type="EMBL" id="SIQ85764.1"/>
    </source>
</evidence>
<dbReference type="STRING" id="49186.SAMN05421647_11012"/>
<accession>A0A1N6W6P1</accession>
<dbReference type="AlphaFoldDB" id="A0A1N6W6P1"/>
<keyword evidence="2" id="KW-1185">Reference proteome</keyword>
<protein>
    <submittedName>
        <fullName evidence="1">Uncharacterized protein</fullName>
    </submittedName>
</protein>
<dbReference type="EMBL" id="FTMN01000010">
    <property type="protein sequence ID" value="SIQ85764.1"/>
    <property type="molecule type" value="Genomic_DNA"/>
</dbReference>
<organism evidence="1 2">
    <name type="scientific">Marinobacterium stanieri</name>
    <dbReference type="NCBI Taxonomy" id="49186"/>
    <lineage>
        <taxon>Bacteria</taxon>
        <taxon>Pseudomonadati</taxon>
        <taxon>Pseudomonadota</taxon>
        <taxon>Gammaproteobacteria</taxon>
        <taxon>Oceanospirillales</taxon>
        <taxon>Oceanospirillaceae</taxon>
        <taxon>Marinobacterium</taxon>
    </lineage>
</organism>
<dbReference type="Proteomes" id="UP000186895">
    <property type="component" value="Unassembled WGS sequence"/>
</dbReference>
<sequence length="230" mass="26252">MDKFKYIKAIIHLNILDTKKCLEKNPYSYDKNTGFEIIDYDNNNISCKYFERIVDEEIIIDPFGNEIINSSTRYLIVNFRILNITKNNYLLSVQSPPRNLGNMIDSLSSTLDSNIFISNITLDIASFYERILENKEIEDSRVEKIKFKGISINKSSSAELTVSSSSDAYEDALDYIGRKNSIINNIKIRSSYKGEKTSILISETSLINCSESLTPLIEDIFVDYISASLN</sequence>
<dbReference type="RefSeq" id="WP_139327231.1">
    <property type="nucleotide sequence ID" value="NZ_FTMN01000010.1"/>
</dbReference>
<name>A0A1N6W6P1_9GAMM</name>
<proteinExistence type="predicted"/>
<gene>
    <name evidence="1" type="ORF">SAMN05421647_11012</name>
</gene>